<evidence type="ECO:0000256" key="8">
    <source>
        <dbReference type="RuleBase" id="RU000688"/>
    </source>
</evidence>
<protein>
    <submittedName>
        <fullName evidence="12">Hydroxycarboxylic acid receptor 2-like</fullName>
    </submittedName>
</protein>
<evidence type="ECO:0000256" key="2">
    <source>
        <dbReference type="ARBA" id="ARBA00022692"/>
    </source>
</evidence>
<dbReference type="Gene3D" id="1.20.1070.10">
    <property type="entry name" value="Rhodopsin 7-helix transmembrane proteins"/>
    <property type="match status" value="1"/>
</dbReference>
<feature type="transmembrane region" description="Helical" evidence="9">
    <location>
        <begin position="91"/>
        <end position="112"/>
    </location>
</feature>
<evidence type="ECO:0000256" key="4">
    <source>
        <dbReference type="ARBA" id="ARBA00023040"/>
    </source>
</evidence>
<dbReference type="PRINTS" id="PR01428">
    <property type="entry name" value="PROTEASEAR"/>
</dbReference>
<dbReference type="PANTHER" id="PTHR46048">
    <property type="entry name" value="HYDROXYCARBOXYLIC ACID RECEPTOR 2"/>
    <property type="match status" value="1"/>
</dbReference>
<feature type="transmembrane region" description="Helical" evidence="9">
    <location>
        <begin position="52"/>
        <end position="71"/>
    </location>
</feature>
<evidence type="ECO:0000259" key="10">
    <source>
        <dbReference type="PROSITE" id="PS50262"/>
    </source>
</evidence>
<evidence type="ECO:0000256" key="6">
    <source>
        <dbReference type="ARBA" id="ARBA00023170"/>
    </source>
</evidence>
<keyword evidence="7 8" id="KW-0807">Transducer</keyword>
<dbReference type="PRINTS" id="PR00237">
    <property type="entry name" value="GPCRRHODOPSN"/>
</dbReference>
<evidence type="ECO:0000256" key="1">
    <source>
        <dbReference type="ARBA" id="ARBA00004141"/>
    </source>
</evidence>
<dbReference type="OrthoDB" id="10055255at2759"/>
<dbReference type="SUPFAM" id="SSF81321">
    <property type="entry name" value="Family A G protein-coupled receptor-like"/>
    <property type="match status" value="1"/>
</dbReference>
<evidence type="ECO:0000313" key="12">
    <source>
        <dbReference type="RefSeq" id="XP_030650325.1"/>
    </source>
</evidence>
<dbReference type="InterPro" id="IPR000276">
    <property type="entry name" value="GPCR_Rhodpsn"/>
</dbReference>
<dbReference type="InterPro" id="IPR003912">
    <property type="entry name" value="Protea_act_rcpt"/>
</dbReference>
<evidence type="ECO:0000256" key="3">
    <source>
        <dbReference type="ARBA" id="ARBA00022989"/>
    </source>
</evidence>
<dbReference type="GeneID" id="115830307"/>
<keyword evidence="11" id="KW-1185">Reference proteome</keyword>
<dbReference type="RefSeq" id="XP_030650325.1">
    <property type="nucleotide sequence ID" value="XM_030794465.1"/>
</dbReference>
<feature type="transmembrane region" description="Helical" evidence="9">
    <location>
        <begin position="266"/>
        <end position="287"/>
    </location>
</feature>
<proteinExistence type="inferred from homology"/>
<dbReference type="AlphaFoldDB" id="A0A6J2X148"/>
<dbReference type="PANTHER" id="PTHR46048:SF6">
    <property type="entry name" value="HYDROXYCARBOXYLIC ACID RECEPTOR 2"/>
    <property type="match status" value="1"/>
</dbReference>
<dbReference type="GO" id="GO:0007596">
    <property type="term" value="P:blood coagulation"/>
    <property type="evidence" value="ECO:0007669"/>
    <property type="project" value="InterPro"/>
</dbReference>
<keyword evidence="3 9" id="KW-1133">Transmembrane helix</keyword>
<keyword evidence="5 9" id="KW-0472">Membrane</keyword>
<gene>
    <name evidence="12" type="primary">LOC115830307</name>
</gene>
<feature type="transmembrane region" description="Helical" evidence="9">
    <location>
        <begin position="184"/>
        <end position="201"/>
    </location>
</feature>
<dbReference type="PROSITE" id="PS50262">
    <property type="entry name" value="G_PROTEIN_RECEP_F1_2"/>
    <property type="match status" value="1"/>
</dbReference>
<keyword evidence="4 8" id="KW-0297">G-protein coupled receptor</keyword>
<dbReference type="GO" id="GO:0015057">
    <property type="term" value="F:thrombin-activated receptor activity"/>
    <property type="evidence" value="ECO:0007669"/>
    <property type="project" value="InterPro"/>
</dbReference>
<organism evidence="11 12">
    <name type="scientific">Chanos chanos</name>
    <name type="common">Milkfish</name>
    <name type="synonym">Mugil chanos</name>
    <dbReference type="NCBI Taxonomy" id="29144"/>
    <lineage>
        <taxon>Eukaryota</taxon>
        <taxon>Metazoa</taxon>
        <taxon>Chordata</taxon>
        <taxon>Craniata</taxon>
        <taxon>Vertebrata</taxon>
        <taxon>Euteleostomi</taxon>
        <taxon>Actinopterygii</taxon>
        <taxon>Neopterygii</taxon>
        <taxon>Teleostei</taxon>
        <taxon>Ostariophysi</taxon>
        <taxon>Gonorynchiformes</taxon>
        <taxon>Chanidae</taxon>
        <taxon>Chanos</taxon>
    </lineage>
</organism>
<sequence>MNYSNSCCPVEGNVLTKVLPALLIFIFVLGVFANGLALWVFCYYVKSWKSSTVFLFNLALADFLLLSALPFRATYYLSGMVWAFGDAFCRISLFMLAMNRLGSIIFLTVIAVDRYLRVVYPHHHLNSMTAPKAACVAAGLWVINISLLGYMLDPKAFMLNDKQQCESFWICRPMTAIVTMRKCIYFLSFCIPLSVILFCTARIVSQLRERQLNKHSKIKRALCFIIVVVFMFVVCFLPSNVTQLVIWTKLTSSWCCQTMENLTTLFYITISLTYMNSMMNPVVYYFCNPTFKRIYNKVVRFSKIPVETDTREDKTQDTASQTPSQLIN</sequence>
<evidence type="ECO:0000256" key="7">
    <source>
        <dbReference type="ARBA" id="ARBA00023224"/>
    </source>
</evidence>
<dbReference type="InParanoid" id="A0A6J2X148"/>
<evidence type="ECO:0000256" key="5">
    <source>
        <dbReference type="ARBA" id="ARBA00023136"/>
    </source>
</evidence>
<keyword evidence="2 8" id="KW-0812">Transmembrane</keyword>
<dbReference type="InterPro" id="IPR017452">
    <property type="entry name" value="GPCR_Rhodpsn_7TM"/>
</dbReference>
<reference evidence="12" key="1">
    <citation type="submission" date="2025-08" db="UniProtKB">
        <authorList>
            <consortium name="RefSeq"/>
        </authorList>
    </citation>
    <scope>IDENTIFICATION</scope>
</reference>
<dbReference type="InterPro" id="IPR051893">
    <property type="entry name" value="HCARs"/>
</dbReference>
<feature type="transmembrane region" description="Helical" evidence="9">
    <location>
        <begin position="133"/>
        <end position="152"/>
    </location>
</feature>
<dbReference type="GO" id="GO:0005886">
    <property type="term" value="C:plasma membrane"/>
    <property type="evidence" value="ECO:0007669"/>
    <property type="project" value="TreeGrafter"/>
</dbReference>
<keyword evidence="6 8" id="KW-0675">Receptor</keyword>
<comment type="similarity">
    <text evidence="8">Belongs to the G-protein coupled receptor 1 family.</text>
</comment>
<comment type="subcellular location">
    <subcellularLocation>
        <location evidence="1">Membrane</location>
        <topology evidence="1">Multi-pass membrane protein</topology>
    </subcellularLocation>
</comment>
<accession>A0A6J2X148</accession>
<dbReference type="PROSITE" id="PS00237">
    <property type="entry name" value="G_PROTEIN_RECEP_F1_1"/>
    <property type="match status" value="1"/>
</dbReference>
<evidence type="ECO:0000313" key="11">
    <source>
        <dbReference type="Proteomes" id="UP000504632"/>
    </source>
</evidence>
<name>A0A6J2X148_CHACN</name>
<feature type="transmembrane region" description="Helical" evidence="9">
    <location>
        <begin position="222"/>
        <end position="246"/>
    </location>
</feature>
<feature type="transmembrane region" description="Helical" evidence="9">
    <location>
        <begin position="20"/>
        <end position="45"/>
    </location>
</feature>
<dbReference type="Proteomes" id="UP000504632">
    <property type="component" value="Chromosome 1"/>
</dbReference>
<evidence type="ECO:0000256" key="9">
    <source>
        <dbReference type="SAM" id="Phobius"/>
    </source>
</evidence>
<dbReference type="Pfam" id="PF00001">
    <property type="entry name" value="7tm_1"/>
    <property type="match status" value="1"/>
</dbReference>
<feature type="domain" description="G-protein coupled receptors family 1 profile" evidence="10">
    <location>
        <begin position="33"/>
        <end position="284"/>
    </location>
</feature>